<evidence type="ECO:0000313" key="12">
    <source>
        <dbReference type="EMBL" id="KAK4792098.1"/>
    </source>
</evidence>
<dbReference type="Pfam" id="PF13912">
    <property type="entry name" value="zf-C2H2_6"/>
    <property type="match status" value="2"/>
</dbReference>
<feature type="domain" description="C2H2-type" evidence="11">
    <location>
        <begin position="192"/>
        <end position="223"/>
    </location>
</feature>
<keyword evidence="13" id="KW-1185">Reference proteome</keyword>
<dbReference type="PANTHER" id="PTHR26374">
    <property type="entry name" value="ZINC FINGER PROTEIN ZAT5"/>
    <property type="match status" value="1"/>
</dbReference>
<evidence type="ECO:0000259" key="11">
    <source>
        <dbReference type="PROSITE" id="PS50157"/>
    </source>
</evidence>
<dbReference type="PROSITE" id="PS50157">
    <property type="entry name" value="ZINC_FINGER_C2H2_2"/>
    <property type="match status" value="2"/>
</dbReference>
<evidence type="ECO:0000256" key="1">
    <source>
        <dbReference type="ARBA" id="ARBA00004123"/>
    </source>
</evidence>
<dbReference type="PROSITE" id="PS00028">
    <property type="entry name" value="ZINC_FINGER_C2H2_1"/>
    <property type="match status" value="2"/>
</dbReference>
<dbReference type="GO" id="GO:0005634">
    <property type="term" value="C:nucleus"/>
    <property type="evidence" value="ECO:0007669"/>
    <property type="project" value="UniProtKB-SubCell"/>
</dbReference>
<dbReference type="InterPro" id="IPR036236">
    <property type="entry name" value="Znf_C2H2_sf"/>
</dbReference>
<dbReference type="GO" id="GO:0008270">
    <property type="term" value="F:zinc ion binding"/>
    <property type="evidence" value="ECO:0007669"/>
    <property type="project" value="UniProtKB-KW"/>
</dbReference>
<dbReference type="Gene3D" id="3.30.160.60">
    <property type="entry name" value="Classic Zinc Finger"/>
    <property type="match status" value="1"/>
</dbReference>
<name>A0AAN7M5R7_TRANT</name>
<keyword evidence="2" id="KW-0479">Metal-binding</keyword>
<dbReference type="PANTHER" id="PTHR26374:SF456">
    <property type="entry name" value="ZINC FINGER PROTEIN ZAT5-LIKE"/>
    <property type="match status" value="1"/>
</dbReference>
<keyword evidence="3" id="KW-0677">Repeat</keyword>
<evidence type="ECO:0000256" key="7">
    <source>
        <dbReference type="ARBA" id="ARBA00023163"/>
    </source>
</evidence>
<keyword evidence="5" id="KW-0862">Zinc</keyword>
<keyword evidence="6" id="KW-0805">Transcription regulation</keyword>
<dbReference type="Proteomes" id="UP001346149">
    <property type="component" value="Unassembled WGS sequence"/>
</dbReference>
<evidence type="ECO:0000256" key="2">
    <source>
        <dbReference type="ARBA" id="ARBA00022723"/>
    </source>
</evidence>
<evidence type="ECO:0000256" key="3">
    <source>
        <dbReference type="ARBA" id="ARBA00022737"/>
    </source>
</evidence>
<evidence type="ECO:0000256" key="10">
    <source>
        <dbReference type="SAM" id="MobiDB-lite"/>
    </source>
</evidence>
<dbReference type="AlphaFoldDB" id="A0AAN7M5R7"/>
<reference evidence="12 13" key="1">
    <citation type="journal article" date="2023" name="Hortic Res">
        <title>Pangenome of water caltrop reveals structural variations and asymmetric subgenome divergence after allopolyploidization.</title>
        <authorList>
            <person name="Zhang X."/>
            <person name="Chen Y."/>
            <person name="Wang L."/>
            <person name="Yuan Y."/>
            <person name="Fang M."/>
            <person name="Shi L."/>
            <person name="Lu R."/>
            <person name="Comes H.P."/>
            <person name="Ma Y."/>
            <person name="Chen Y."/>
            <person name="Huang G."/>
            <person name="Zhou Y."/>
            <person name="Zheng Z."/>
            <person name="Qiu Y."/>
        </authorList>
    </citation>
    <scope>NUCLEOTIDE SEQUENCE [LARGE SCALE GENOMIC DNA]</scope>
    <source>
        <strain evidence="12">F231</strain>
    </source>
</reference>
<gene>
    <name evidence="12" type="ORF">SAY86_022533</name>
</gene>
<accession>A0AAN7M5R7</accession>
<keyword evidence="4 9" id="KW-0863">Zinc-finger</keyword>
<evidence type="ECO:0000256" key="6">
    <source>
        <dbReference type="ARBA" id="ARBA00023015"/>
    </source>
</evidence>
<comment type="subcellular location">
    <subcellularLocation>
        <location evidence="1">Nucleus</location>
    </subcellularLocation>
</comment>
<evidence type="ECO:0000256" key="8">
    <source>
        <dbReference type="ARBA" id="ARBA00023242"/>
    </source>
</evidence>
<evidence type="ECO:0000256" key="9">
    <source>
        <dbReference type="PROSITE-ProRule" id="PRU00042"/>
    </source>
</evidence>
<organism evidence="12 13">
    <name type="scientific">Trapa natans</name>
    <name type="common">Water chestnut</name>
    <dbReference type="NCBI Taxonomy" id="22666"/>
    <lineage>
        <taxon>Eukaryota</taxon>
        <taxon>Viridiplantae</taxon>
        <taxon>Streptophyta</taxon>
        <taxon>Embryophyta</taxon>
        <taxon>Tracheophyta</taxon>
        <taxon>Spermatophyta</taxon>
        <taxon>Magnoliopsida</taxon>
        <taxon>eudicotyledons</taxon>
        <taxon>Gunneridae</taxon>
        <taxon>Pentapetalae</taxon>
        <taxon>rosids</taxon>
        <taxon>malvids</taxon>
        <taxon>Myrtales</taxon>
        <taxon>Lythraceae</taxon>
        <taxon>Trapa</taxon>
    </lineage>
</organism>
<feature type="region of interest" description="Disordered" evidence="10">
    <location>
        <begin position="222"/>
        <end position="245"/>
    </location>
</feature>
<comment type="caution">
    <text evidence="12">The sequence shown here is derived from an EMBL/GenBank/DDBJ whole genome shotgun (WGS) entry which is preliminary data.</text>
</comment>
<dbReference type="EMBL" id="JAXQNO010000008">
    <property type="protein sequence ID" value="KAK4792098.1"/>
    <property type="molecule type" value="Genomic_DNA"/>
</dbReference>
<evidence type="ECO:0000313" key="13">
    <source>
        <dbReference type="Proteomes" id="UP001346149"/>
    </source>
</evidence>
<keyword evidence="7" id="KW-0804">Transcription</keyword>
<evidence type="ECO:0000256" key="4">
    <source>
        <dbReference type="ARBA" id="ARBA00022771"/>
    </source>
</evidence>
<evidence type="ECO:0000256" key="5">
    <source>
        <dbReference type="ARBA" id="ARBA00022833"/>
    </source>
</evidence>
<dbReference type="InterPro" id="IPR013087">
    <property type="entry name" value="Znf_C2H2_type"/>
</dbReference>
<protein>
    <recommendedName>
        <fullName evidence="11">C2H2-type domain-containing protein</fullName>
    </recommendedName>
</protein>
<feature type="region of interest" description="Disordered" evidence="10">
    <location>
        <begin position="1"/>
        <end position="32"/>
    </location>
</feature>
<dbReference type="SUPFAM" id="SSF57667">
    <property type="entry name" value="beta-beta-alpha zinc fingers"/>
    <property type="match status" value="1"/>
</dbReference>
<dbReference type="SMART" id="SM00355">
    <property type="entry name" value="ZnF_C2H2"/>
    <property type="match status" value="2"/>
</dbReference>
<sequence length="289" mass="31640">MEEAPGAAVPISATAAPLIPLPKGKRTREQMAQSPFALPVFKGKVSKIDPLSSVESSEVSRGDQMVTEDEDMARCLILLSRGQFQGDQEGEQEANNDVDGYGDNHGYKFRSKRQLDTGESVYQCKTCDKVFPSFQALGGHRASHKKPKIGQLSPWRPFPASTMDYEDTLSLKLMSSKRNSYDISSKRLPKLHECLTCGAEFSSGQALGGHMRRHRALMTGPAPALVTPKTPGSEEPLWPRSKAHSSLQLDLNLPAPEDDGLPINSRDQAKRDMSNLAFSFPPTLVGCQN</sequence>
<proteinExistence type="predicted"/>
<keyword evidence="8" id="KW-0539">Nucleus</keyword>
<feature type="domain" description="C2H2-type" evidence="11">
    <location>
        <begin position="122"/>
        <end position="149"/>
    </location>
</feature>